<dbReference type="eggNOG" id="KOG3963">
    <property type="taxonomic scope" value="Eukaryota"/>
</dbReference>
<dbReference type="AlphaFoldDB" id="H2ZVQ8"/>
<dbReference type="GO" id="GO:2000042">
    <property type="term" value="P:negative regulation of double-strand break repair via homologous recombination"/>
    <property type="evidence" value="ECO:0007669"/>
    <property type="project" value="TreeGrafter"/>
</dbReference>
<proteinExistence type="inferred from homology"/>
<dbReference type="GO" id="GO:0006974">
    <property type="term" value="P:DNA damage response"/>
    <property type="evidence" value="ECO:0007669"/>
    <property type="project" value="TreeGrafter"/>
</dbReference>
<gene>
    <name evidence="4" type="primary">CGAS</name>
</gene>
<evidence type="ECO:0000256" key="1">
    <source>
        <dbReference type="ARBA" id="ARBA00008307"/>
    </source>
</evidence>
<dbReference type="GO" id="GO:0061501">
    <property type="term" value="F:2',3'-cyclic GMP-AMP synthase activity"/>
    <property type="evidence" value="ECO:0007669"/>
    <property type="project" value="Ensembl"/>
</dbReference>
<dbReference type="FunFam" id="1.10.1410.40:FF:000007">
    <property type="entry name" value="Cyclic GMP-AMP synthase"/>
    <property type="match status" value="1"/>
</dbReference>
<dbReference type="GO" id="GO:0005634">
    <property type="term" value="C:nucleus"/>
    <property type="evidence" value="ECO:0007669"/>
    <property type="project" value="TreeGrafter"/>
</dbReference>
<dbReference type="Pfam" id="PF20266">
    <property type="entry name" value="Mab-21_C"/>
    <property type="match status" value="1"/>
</dbReference>
<dbReference type="STRING" id="7897.ENSLACP00000001479"/>
<dbReference type="HOGENOM" id="CLU_040428_0_1_1"/>
<dbReference type="Proteomes" id="UP000008672">
    <property type="component" value="Unassembled WGS sequence"/>
</dbReference>
<reference evidence="5" key="1">
    <citation type="submission" date="2011-08" db="EMBL/GenBank/DDBJ databases">
        <title>The draft genome of Latimeria chalumnae.</title>
        <authorList>
            <person name="Di Palma F."/>
            <person name="Alfoldi J."/>
            <person name="Johnson J."/>
            <person name="Berlin A."/>
            <person name="Gnerre S."/>
            <person name="Jaffe D."/>
            <person name="MacCallum I."/>
            <person name="Young S."/>
            <person name="Walker B.J."/>
            <person name="Lander E."/>
            <person name="Lindblad-Toh K."/>
        </authorList>
    </citation>
    <scope>NUCLEOTIDE SEQUENCE [LARGE SCALE GENOMIC DNA]</scope>
    <source>
        <strain evidence="5">Wild caught</strain>
    </source>
</reference>
<reference evidence="4" key="3">
    <citation type="submission" date="2025-09" db="UniProtKB">
        <authorList>
            <consortium name="Ensembl"/>
        </authorList>
    </citation>
    <scope>IDENTIFICATION</scope>
</reference>
<organism evidence="4 5">
    <name type="scientific">Latimeria chalumnae</name>
    <name type="common">Coelacanth</name>
    <dbReference type="NCBI Taxonomy" id="7897"/>
    <lineage>
        <taxon>Eukaryota</taxon>
        <taxon>Metazoa</taxon>
        <taxon>Chordata</taxon>
        <taxon>Craniata</taxon>
        <taxon>Vertebrata</taxon>
        <taxon>Euteleostomi</taxon>
        <taxon>Coelacanthiformes</taxon>
        <taxon>Coelacanthidae</taxon>
        <taxon>Latimeria</taxon>
    </lineage>
</organism>
<dbReference type="GO" id="GO:0003690">
    <property type="term" value="F:double-stranded DNA binding"/>
    <property type="evidence" value="ECO:0007669"/>
    <property type="project" value="TreeGrafter"/>
</dbReference>
<feature type="domain" description="Mab-21-like HhH/H2TH-like" evidence="3">
    <location>
        <begin position="257"/>
        <end position="356"/>
    </location>
</feature>
<dbReference type="EMBL" id="AFYH01259824">
    <property type="status" value="NOT_ANNOTATED_CDS"/>
    <property type="molecule type" value="Genomic_DNA"/>
</dbReference>
<dbReference type="GO" id="GO:0032481">
    <property type="term" value="P:positive regulation of type I interferon production"/>
    <property type="evidence" value="ECO:0007669"/>
    <property type="project" value="TreeGrafter"/>
</dbReference>
<protein>
    <submittedName>
        <fullName evidence="4">Cyclic GMP-AMP synthase</fullName>
    </submittedName>
</protein>
<dbReference type="GO" id="GO:0006144">
    <property type="term" value="P:purine nucleobase metabolic process"/>
    <property type="evidence" value="ECO:0007669"/>
    <property type="project" value="Ensembl"/>
</dbReference>
<comment type="similarity">
    <text evidence="1">Belongs to the mab-21 family.</text>
</comment>
<dbReference type="SMART" id="SM01265">
    <property type="entry name" value="Mab-21"/>
    <property type="match status" value="1"/>
</dbReference>
<dbReference type="GO" id="GO:0002218">
    <property type="term" value="P:activation of innate immune response"/>
    <property type="evidence" value="ECO:0007669"/>
    <property type="project" value="TreeGrafter"/>
</dbReference>
<dbReference type="InterPro" id="IPR024810">
    <property type="entry name" value="MAB21L/cGLR"/>
</dbReference>
<accession>H2ZVQ8</accession>
<dbReference type="Gene3D" id="3.30.460.90">
    <property type="match status" value="1"/>
</dbReference>
<evidence type="ECO:0000259" key="3">
    <source>
        <dbReference type="Pfam" id="PF20266"/>
    </source>
</evidence>
<evidence type="ECO:0000259" key="2">
    <source>
        <dbReference type="Pfam" id="PF03281"/>
    </source>
</evidence>
<dbReference type="EMBL" id="AFYH01259823">
    <property type="status" value="NOT_ANNOTATED_CDS"/>
    <property type="molecule type" value="Genomic_DNA"/>
</dbReference>
<feature type="domain" description="Mab-21-like nucleotidyltransferase" evidence="2">
    <location>
        <begin position="53"/>
        <end position="240"/>
    </location>
</feature>
<dbReference type="Bgee" id="ENSLACG00000001323">
    <property type="expression patterns" value="Expressed in pelvic fin"/>
</dbReference>
<dbReference type="FunCoup" id="H2ZVQ8">
    <property type="interactions" value="1414"/>
</dbReference>
<dbReference type="Gene3D" id="1.10.1410.40">
    <property type="match status" value="1"/>
</dbReference>
<dbReference type="InterPro" id="IPR046903">
    <property type="entry name" value="Mab-21-like_nuc_Trfase"/>
</dbReference>
<dbReference type="Ensembl" id="ENSLACT00000001492.1">
    <property type="protein sequence ID" value="ENSLACP00000001479.1"/>
    <property type="gene ID" value="ENSLACG00000001323.1"/>
</dbReference>
<dbReference type="GO" id="GO:0005829">
    <property type="term" value="C:cytosol"/>
    <property type="evidence" value="ECO:0007669"/>
    <property type="project" value="TreeGrafter"/>
</dbReference>
<dbReference type="GO" id="GO:0045087">
    <property type="term" value="P:innate immune response"/>
    <property type="evidence" value="ECO:0007669"/>
    <property type="project" value="Ensembl"/>
</dbReference>
<dbReference type="GeneTree" id="ENSGT01050000244827"/>
<dbReference type="GO" id="GO:0038001">
    <property type="term" value="P:paracrine signaling"/>
    <property type="evidence" value="ECO:0007669"/>
    <property type="project" value="TreeGrafter"/>
</dbReference>
<dbReference type="GO" id="GO:0071360">
    <property type="term" value="P:cellular response to exogenous dsRNA"/>
    <property type="evidence" value="ECO:0007669"/>
    <property type="project" value="TreeGrafter"/>
</dbReference>
<keyword evidence="5" id="KW-1185">Reference proteome</keyword>
<name>H2ZVQ8_LATCH</name>
<dbReference type="PANTHER" id="PTHR10656:SF35">
    <property type="entry name" value="CYCLIC GMP-AMP SYNTHASE"/>
    <property type="match status" value="1"/>
</dbReference>
<evidence type="ECO:0000313" key="5">
    <source>
        <dbReference type="Proteomes" id="UP000008672"/>
    </source>
</evidence>
<dbReference type="GO" id="GO:0002230">
    <property type="term" value="P:positive regulation of defense response to virus by host"/>
    <property type="evidence" value="ECO:0007669"/>
    <property type="project" value="TreeGrafter"/>
</dbReference>
<evidence type="ECO:0000313" key="4">
    <source>
        <dbReference type="Ensembl" id="ENSLACP00000001479.1"/>
    </source>
</evidence>
<reference evidence="4" key="2">
    <citation type="submission" date="2025-08" db="UniProtKB">
        <authorList>
            <consortium name="Ensembl"/>
        </authorList>
    </citation>
    <scope>IDENTIFICATION</scope>
</reference>
<dbReference type="EMBL" id="AFYH01259822">
    <property type="status" value="NOT_ANNOTATED_CDS"/>
    <property type="molecule type" value="Genomic_DNA"/>
</dbReference>
<dbReference type="InterPro" id="IPR046906">
    <property type="entry name" value="Mab-21_HhH/H2TH-like"/>
</dbReference>
<sequence length="370" mass="42947">KLLRDVLETLKIKSKDRSKASEKVNKVVQTLLQHIKSQSECFKSVEKLPTGSYYEYVKISEPDEFDIMVKIPVQRVDFTKYDSDGAFYHVSFKRNPQKNPLERFLLEDGTLSASMMLSELRKIIKDAVKKISVLEFKIIVLRKKPGCPAVTLELEEDGKPNISLDIVLALEVHSQSWPPSTEGGLNIDGWLGKKVKRNFKLQPFYLVPKYTKDGSQESQLVSAKDTWRISFSHIEKAILKDHGSAKTCCESNGTKCCRKQCLKLLKHLLQKLKQEHPRELSKFYSYHVKTAIFHACVERPNDDDWQLSNLDDCFEQFLVDFMNHLKKESLPHFFVPNYNLFNSKTIDKKSREALISFIEHERNNRFPIFQ</sequence>
<dbReference type="EMBL" id="AFYH01259825">
    <property type="status" value="NOT_ANNOTATED_CDS"/>
    <property type="molecule type" value="Genomic_DNA"/>
</dbReference>
<dbReference type="GO" id="GO:0035861">
    <property type="term" value="C:site of double-strand break"/>
    <property type="evidence" value="ECO:0007669"/>
    <property type="project" value="TreeGrafter"/>
</dbReference>
<dbReference type="OMA" id="EKTCCER"/>
<dbReference type="InParanoid" id="H2ZVQ8"/>
<dbReference type="GO" id="GO:0003682">
    <property type="term" value="F:chromatin binding"/>
    <property type="evidence" value="ECO:0007669"/>
    <property type="project" value="TreeGrafter"/>
</dbReference>
<dbReference type="PANTHER" id="PTHR10656">
    <property type="entry name" value="CELL FATE DETERMINING PROTEIN MAB21-RELATED"/>
    <property type="match status" value="1"/>
</dbReference>
<dbReference type="Pfam" id="PF03281">
    <property type="entry name" value="Mab-21"/>
    <property type="match status" value="1"/>
</dbReference>